<feature type="domain" description="RNA polymerase Rpb2" evidence="10">
    <location>
        <begin position="772"/>
        <end position="856"/>
    </location>
</feature>
<evidence type="ECO:0000256" key="2">
    <source>
        <dbReference type="ARBA" id="ARBA00022478"/>
    </source>
</evidence>
<evidence type="ECO:0000256" key="4">
    <source>
        <dbReference type="ARBA" id="ARBA00022695"/>
    </source>
</evidence>
<evidence type="ECO:0000313" key="13">
    <source>
        <dbReference type="EMBL" id="CAI9928728.1"/>
    </source>
</evidence>
<feature type="domain" description="RNA polymerase Rpb2" evidence="12">
    <location>
        <begin position="239"/>
        <end position="299"/>
    </location>
</feature>
<organism evidence="13">
    <name type="scientific">Hexamita inflata</name>
    <dbReference type="NCBI Taxonomy" id="28002"/>
    <lineage>
        <taxon>Eukaryota</taxon>
        <taxon>Metamonada</taxon>
        <taxon>Diplomonadida</taxon>
        <taxon>Hexamitidae</taxon>
        <taxon>Hexamitinae</taxon>
        <taxon>Hexamita</taxon>
    </lineage>
</organism>
<dbReference type="PANTHER" id="PTHR20856">
    <property type="entry name" value="DNA-DIRECTED RNA POLYMERASE I SUBUNIT 2"/>
    <property type="match status" value="1"/>
</dbReference>
<dbReference type="InterPro" id="IPR037033">
    <property type="entry name" value="DNA-dir_RNAP_su2_hyb_sf"/>
</dbReference>
<dbReference type="InterPro" id="IPR007641">
    <property type="entry name" value="RNA_pol_Rpb2_7"/>
</dbReference>
<evidence type="ECO:0000256" key="3">
    <source>
        <dbReference type="ARBA" id="ARBA00022679"/>
    </source>
</evidence>
<evidence type="ECO:0000259" key="12">
    <source>
        <dbReference type="Pfam" id="PF04566"/>
    </source>
</evidence>
<dbReference type="Pfam" id="PF04560">
    <property type="entry name" value="RNA_pol_Rpb2_7"/>
    <property type="match status" value="1"/>
</dbReference>
<evidence type="ECO:0000256" key="6">
    <source>
        <dbReference type="ARBA" id="ARBA00023163"/>
    </source>
</evidence>
<evidence type="ECO:0000256" key="5">
    <source>
        <dbReference type="ARBA" id="ARBA00022833"/>
    </source>
</evidence>
<dbReference type="GO" id="GO:0000428">
    <property type="term" value="C:DNA-directed RNA polymerase complex"/>
    <property type="evidence" value="ECO:0007669"/>
    <property type="project" value="UniProtKB-KW"/>
</dbReference>
<comment type="caution">
    <text evidence="13">The sequence shown here is derived from an EMBL/GenBank/DDBJ whole genome shotgun (WGS) entry which is preliminary data.</text>
</comment>
<evidence type="ECO:0000259" key="9">
    <source>
        <dbReference type="Pfam" id="PF00562"/>
    </source>
</evidence>
<protein>
    <recommendedName>
        <fullName evidence="8">DNA-directed RNA polymerase subunit beta</fullName>
        <ecNumber evidence="8">2.7.7.6</ecNumber>
    </recommendedName>
</protein>
<dbReference type="InterPro" id="IPR007646">
    <property type="entry name" value="RNA_pol_Rpb2_4"/>
</dbReference>
<keyword evidence="5" id="KW-0862">Zinc</keyword>
<dbReference type="Pfam" id="PF04565">
    <property type="entry name" value="RNA_pol_Rpb2_3"/>
    <property type="match status" value="1"/>
</dbReference>
<dbReference type="Proteomes" id="UP001642409">
    <property type="component" value="Unassembled WGS sequence"/>
</dbReference>
<dbReference type="GO" id="GO:0032549">
    <property type="term" value="F:ribonucleoside binding"/>
    <property type="evidence" value="ECO:0007669"/>
    <property type="project" value="InterPro"/>
</dbReference>
<dbReference type="PROSITE" id="PS01166">
    <property type="entry name" value="RNA_POL_BETA"/>
    <property type="match status" value="1"/>
</dbReference>
<dbReference type="InterPro" id="IPR007120">
    <property type="entry name" value="DNA-dir_RNAP_su2_dom"/>
</dbReference>
<dbReference type="GO" id="GO:0003677">
    <property type="term" value="F:DNA binding"/>
    <property type="evidence" value="ECO:0007669"/>
    <property type="project" value="InterPro"/>
</dbReference>
<reference evidence="14 15" key="2">
    <citation type="submission" date="2024-07" db="EMBL/GenBank/DDBJ databases">
        <authorList>
            <person name="Akdeniz Z."/>
        </authorList>
    </citation>
    <scope>NUCLEOTIDE SEQUENCE [LARGE SCALE GENOMIC DNA]</scope>
</reference>
<reference evidence="13" key="1">
    <citation type="submission" date="2023-06" db="EMBL/GenBank/DDBJ databases">
        <authorList>
            <person name="Kurt Z."/>
        </authorList>
    </citation>
    <scope>NUCLEOTIDE SEQUENCE</scope>
</reference>
<dbReference type="Pfam" id="PF00562">
    <property type="entry name" value="RNA_pol_Rpb2_6"/>
    <property type="match status" value="1"/>
</dbReference>
<comment type="function">
    <text evidence="8">DNA-dependent RNA polymerase catalyzes the transcription of DNA into RNA using the four ribonucleoside triphosphates as substrates.</text>
</comment>
<evidence type="ECO:0000259" key="11">
    <source>
        <dbReference type="Pfam" id="PF04565"/>
    </source>
</evidence>
<dbReference type="AlphaFoldDB" id="A0AA86P0D4"/>
<sequence>MLSFIVGIIFVRCEVEILTSLTLFRFNKINNIKQTSQLNQSSTAYLLKQLFNQLPTDRDFYGNKRLECAGDMLALLFEDAFRNLNYHIAKTADDFSKKNVKNYTCDKFIDANKITNQIQSAISTGNITLDRFKYTISGASQVISRFCYISALGQMTRVQSSFDKSLKAVGPRMLNASQWGICCPSDTPEGESVGLIKNLAVLAQISVNQDINIVHKLLFCLGVEDLQLVDYSFSNIYQVFLNGAAVGIHSNPQYLVDQLRHLRRKGKINYMTSIYLEQSSKTINIACDAGRPCRPLILIGKNNKSLVEADDIKKVISKEIAVTDLIKQGKMELIDVNEESNLHIALSALDLDYAKYTHMELSPMSMYGVVASLVPFPHHNQSPRNSFQCAMGKQALGLPNLNVNNRFDTIVFQLLYPQRPLVSSKITRYSTHYMNIPAGQNSIVAVTSFSGYDIEDAIIMNRASCDRGYGRVSVLKCIDAEIDQEMQDSLAGKPLGMNEQQQQIQSKFTPEQYADNNTHVSHSDPFKQTGEYFKNPNKTRLQDSFKRYHAIDNDGLAKIGSKIEDGDVVVNRFNIASQSSSPISAKLPNQEHAIVSRVLIAQSTNKILVKTMTRETRPPYYGDKFSSRHGQKGTVGLIVNQSDMPFSPITGMVPDQIMNPHGFPSRMTIGKMLELLCGKQAVQLGKGADGSLFQESKVKEVCGGLLERGFNYHGKDILMSGLTGMPCRSYVFEGPIYYQRLKHMVNDKMHARSTGPKQFLTRQPLEGRAKDGGLRLGEMEKDCFIAYGTAALLNERMVYSSDEFLVYLCEECGIIGYEGWCQVCKSGARMVKVRMPYAAKLMSQELMAMGILMRVEVK</sequence>
<gene>
    <name evidence="13" type="ORF">HINF_LOCUS16373</name>
    <name evidence="14" type="ORF">HINF_LOCUS70756</name>
</gene>
<evidence type="ECO:0000256" key="1">
    <source>
        <dbReference type="ARBA" id="ARBA00006835"/>
    </source>
</evidence>
<keyword evidence="15" id="KW-1185">Reference proteome</keyword>
<dbReference type="InterPro" id="IPR015712">
    <property type="entry name" value="DNA-dir_RNA_pol_su2"/>
</dbReference>
<evidence type="ECO:0000256" key="7">
    <source>
        <dbReference type="RuleBase" id="RU000434"/>
    </source>
</evidence>
<dbReference type="GO" id="GO:0006351">
    <property type="term" value="P:DNA-templated transcription"/>
    <property type="evidence" value="ECO:0007669"/>
    <property type="project" value="InterPro"/>
</dbReference>
<dbReference type="Gene3D" id="2.40.270.10">
    <property type="entry name" value="DNA-directed RNA polymerase, subunit 2, domain 6"/>
    <property type="match status" value="2"/>
</dbReference>
<dbReference type="CDD" id="cd00653">
    <property type="entry name" value="RNA_pol_B_RPB2"/>
    <property type="match status" value="1"/>
</dbReference>
<dbReference type="EC" id="2.7.7.6" evidence="8"/>
<evidence type="ECO:0000256" key="8">
    <source>
        <dbReference type="RuleBase" id="RU363031"/>
    </source>
</evidence>
<feature type="domain" description="DNA-directed RNA polymerase subunit 2 hybrid-binding" evidence="9">
    <location>
        <begin position="370"/>
        <end position="770"/>
    </location>
</feature>
<dbReference type="GO" id="GO:0046872">
    <property type="term" value="F:metal ion binding"/>
    <property type="evidence" value="ECO:0007669"/>
    <property type="project" value="UniProtKB-KW"/>
</dbReference>
<dbReference type="Gene3D" id="3.90.1800.10">
    <property type="entry name" value="RNA polymerase alpha subunit dimerisation domain"/>
    <property type="match status" value="1"/>
</dbReference>
<dbReference type="EMBL" id="CAXDID020000535">
    <property type="protein sequence ID" value="CAL6100862.1"/>
    <property type="molecule type" value="Genomic_DNA"/>
</dbReference>
<keyword evidence="3 8" id="KW-0808">Transferase</keyword>
<evidence type="ECO:0000313" key="14">
    <source>
        <dbReference type="EMBL" id="CAL6100862.1"/>
    </source>
</evidence>
<evidence type="ECO:0000313" key="15">
    <source>
        <dbReference type="Proteomes" id="UP001642409"/>
    </source>
</evidence>
<accession>A0AA86P0D4</accession>
<evidence type="ECO:0000259" key="10">
    <source>
        <dbReference type="Pfam" id="PF04560"/>
    </source>
</evidence>
<dbReference type="EMBL" id="CATOUU010000416">
    <property type="protein sequence ID" value="CAI9928728.1"/>
    <property type="molecule type" value="Genomic_DNA"/>
</dbReference>
<name>A0AA86P0D4_9EUKA</name>
<keyword evidence="4 8" id="KW-0548">Nucleotidyltransferase</keyword>
<comment type="catalytic activity">
    <reaction evidence="8">
        <text>RNA(n) + a ribonucleoside 5'-triphosphate = RNA(n+1) + diphosphate</text>
        <dbReference type="Rhea" id="RHEA:21248"/>
        <dbReference type="Rhea" id="RHEA-COMP:14527"/>
        <dbReference type="Rhea" id="RHEA-COMP:17342"/>
        <dbReference type="ChEBI" id="CHEBI:33019"/>
        <dbReference type="ChEBI" id="CHEBI:61557"/>
        <dbReference type="ChEBI" id="CHEBI:140395"/>
        <dbReference type="EC" id="2.7.7.6"/>
    </reaction>
</comment>
<dbReference type="InterPro" id="IPR007645">
    <property type="entry name" value="RNA_pol_Rpb2_3"/>
</dbReference>
<dbReference type="Pfam" id="PF04566">
    <property type="entry name" value="RNA_pol_Rpb2_4"/>
    <property type="match status" value="1"/>
</dbReference>
<comment type="similarity">
    <text evidence="1 7">Belongs to the RNA polymerase beta chain family.</text>
</comment>
<proteinExistence type="inferred from homology"/>
<dbReference type="Gene3D" id="3.90.1100.10">
    <property type="match status" value="1"/>
</dbReference>
<feature type="domain" description="RNA polymerase Rpb2" evidence="11">
    <location>
        <begin position="141"/>
        <end position="205"/>
    </location>
</feature>
<dbReference type="SUPFAM" id="SSF64484">
    <property type="entry name" value="beta and beta-prime subunits of DNA dependent RNA-polymerase"/>
    <property type="match status" value="1"/>
</dbReference>
<dbReference type="FunFam" id="2.40.270.10:FF:000011">
    <property type="entry name" value="DNA-directed RNA polymerase subunit beta"/>
    <property type="match status" value="1"/>
</dbReference>
<dbReference type="GO" id="GO:0003899">
    <property type="term" value="F:DNA-directed RNA polymerase activity"/>
    <property type="evidence" value="ECO:0007669"/>
    <property type="project" value="UniProtKB-EC"/>
</dbReference>
<keyword evidence="6 8" id="KW-0804">Transcription</keyword>
<keyword evidence="2 8" id="KW-0240">DNA-directed RNA polymerase</keyword>
<dbReference type="InterPro" id="IPR007121">
    <property type="entry name" value="RNA_pol_bsu_CS"/>
</dbReference>